<evidence type="ECO:0000256" key="2">
    <source>
        <dbReference type="SAM" id="SignalP"/>
    </source>
</evidence>
<reference evidence="3" key="1">
    <citation type="journal article" date="2021" name="PeerJ">
        <title>Extensive microbial diversity within the chicken gut microbiome revealed by metagenomics and culture.</title>
        <authorList>
            <person name="Gilroy R."/>
            <person name="Ravi A."/>
            <person name="Getino M."/>
            <person name="Pursley I."/>
            <person name="Horton D.L."/>
            <person name="Alikhan N.F."/>
            <person name="Baker D."/>
            <person name="Gharbi K."/>
            <person name="Hall N."/>
            <person name="Watson M."/>
            <person name="Adriaenssens E.M."/>
            <person name="Foster-Nyarko E."/>
            <person name="Jarju S."/>
            <person name="Secka A."/>
            <person name="Antonio M."/>
            <person name="Oren A."/>
            <person name="Chaudhuri R.R."/>
            <person name="La Ragione R."/>
            <person name="Hildebrand F."/>
            <person name="Pallen M.J."/>
        </authorList>
    </citation>
    <scope>NUCLEOTIDE SEQUENCE</scope>
    <source>
        <strain evidence="3">ChiBcec15-1070</strain>
    </source>
</reference>
<dbReference type="Pfam" id="PF15415">
    <property type="entry name" value="Mfa_like_2"/>
    <property type="match status" value="1"/>
</dbReference>
<accession>A0A9D1QCR6</accession>
<comment type="caution">
    <text evidence="3">The sequence shown here is derived from an EMBL/GenBank/DDBJ whole genome shotgun (WGS) entry which is preliminary data.</text>
</comment>
<reference evidence="3" key="2">
    <citation type="submission" date="2021-04" db="EMBL/GenBank/DDBJ databases">
        <authorList>
            <person name="Gilroy R."/>
        </authorList>
    </citation>
    <scope>NUCLEOTIDE SEQUENCE</scope>
    <source>
        <strain evidence="3">ChiBcec15-1070</strain>
    </source>
</reference>
<organism evidence="3 4">
    <name type="scientific">Candidatus Rikenella faecigallinarum</name>
    <dbReference type="NCBI Taxonomy" id="2838745"/>
    <lineage>
        <taxon>Bacteria</taxon>
        <taxon>Pseudomonadati</taxon>
        <taxon>Bacteroidota</taxon>
        <taxon>Bacteroidia</taxon>
        <taxon>Bacteroidales</taxon>
        <taxon>Rikenellaceae</taxon>
        <taxon>Rikenella</taxon>
    </lineage>
</organism>
<dbReference type="CDD" id="cd13121">
    <property type="entry name" value="BF2867_like_C"/>
    <property type="match status" value="1"/>
</dbReference>
<evidence type="ECO:0000313" key="3">
    <source>
        <dbReference type="EMBL" id="HIW10975.1"/>
    </source>
</evidence>
<gene>
    <name evidence="3" type="ORF">H9888_05665</name>
</gene>
<feature type="region of interest" description="Disordered" evidence="1">
    <location>
        <begin position="55"/>
        <end position="83"/>
    </location>
</feature>
<feature type="signal peptide" evidence="2">
    <location>
        <begin position="1"/>
        <end position="20"/>
    </location>
</feature>
<dbReference type="AlphaFoldDB" id="A0A9D1QCR6"/>
<sequence length="780" mass="85943">MKTSSIYLLTIGLLLTTALATSCRKGLSEGENGASANGMTQVGFQSGALTITQVGNSNGWESSVPHSKADPETGPEVTTPDRLPVGTTFRLVVYNAGDNPKTAEPVAQNTYKVADTEGKVLATLVDEFGTALEGTDTSAIILRRGDYDFYYFSPAIPIGKTSVATYSDLGQDIDYMALYQRQSVDPSKGRLHGVTEVNFYRMASYIDIKIAPREGEIIGTLEVDPNNGLEVFGFTNTGYYEIGGYPYYLATEGTGGMVAYSATDFGAIPDQTATISTEEVDGGHIVLPGVASDLRISGVVLSDGATKRFSTSLGTQIFEPGYRYLIELGISRVAEDPTVDITVLPWNEVDWDDTNIGGKYPPVDASVTPDPTAGYIDVRGDEFTVTLTSPVMWTTPVNIRAWGDEKEEVVATGTVSYSSAQNGGSGTVSIGQNTQETLRRMHFQYQWAEQWYDIPQLAQQQGSLLDVGATILLENPDPNKLCTWQEAYDYCQSKNTDGQSGWRLPTTFEMSFYWCITPALSAEKNETMNPDNSYWIDRFYIDATHNCGYVIASSLGYISWNAHDQEPAEPTRQFYVRCVKSAHRDYETSYPKVNAATDGTNSYIITLYDSQSGAGLPRAMLYPNRLDKSLVDMEYSDNNRISRKFRIQSKENETLMYWADAQSYCDNLVEDGYDNWRLPSQREAQLIMQLGLSETGTVTGSSDHNGSLVAQSLIDPDSYLYKQPGMDPADETVQVAYWTATLVSTTEGQCCQVSYMLANCGRYKGTASKIHARCIRDEEW</sequence>
<dbReference type="PROSITE" id="PS51257">
    <property type="entry name" value="PROKAR_LIPOPROTEIN"/>
    <property type="match status" value="1"/>
</dbReference>
<proteinExistence type="predicted"/>
<protein>
    <submittedName>
        <fullName evidence="3">Fimbrillin family protein</fullName>
    </submittedName>
</protein>
<dbReference type="EMBL" id="DXHL01000026">
    <property type="protein sequence ID" value="HIW10975.1"/>
    <property type="molecule type" value="Genomic_DNA"/>
</dbReference>
<evidence type="ECO:0000313" key="4">
    <source>
        <dbReference type="Proteomes" id="UP000823926"/>
    </source>
</evidence>
<feature type="chain" id="PRO_5038559071" evidence="2">
    <location>
        <begin position="21"/>
        <end position="780"/>
    </location>
</feature>
<evidence type="ECO:0000256" key="1">
    <source>
        <dbReference type="SAM" id="MobiDB-lite"/>
    </source>
</evidence>
<feature type="compositionally biased region" description="Polar residues" evidence="1">
    <location>
        <begin position="55"/>
        <end position="65"/>
    </location>
</feature>
<name>A0A9D1QCR6_9BACT</name>
<dbReference type="InterPro" id="IPR029231">
    <property type="entry name" value="Mfa-like_2"/>
</dbReference>
<keyword evidence="2" id="KW-0732">Signal</keyword>
<dbReference type="Gene3D" id="2.60.40.3730">
    <property type="entry name" value="Fimbrillin-like"/>
    <property type="match status" value="1"/>
</dbReference>
<dbReference type="Proteomes" id="UP000823926">
    <property type="component" value="Unassembled WGS sequence"/>
</dbReference>